<evidence type="ECO:0000256" key="4">
    <source>
        <dbReference type="ARBA" id="ARBA00023136"/>
    </source>
</evidence>
<feature type="transmembrane region" description="Helical" evidence="6">
    <location>
        <begin position="70"/>
        <end position="89"/>
    </location>
</feature>
<sequence>MSNMSGKGKGFGNSARYQSTGSRDPIWTRVSGDPGNQGLGDSSRTSASAEKIQLQCSTASHGKGLNVTSAAVFIAGEMAGSGVLALPRAVVEAGWIGLVLLIVFCLNAAYGGSRLGACWAIIEERYPEYRDRVRNPYATIGYRAVGRWGSILVSACIQFTLFGAGTVYLQLSSTIFQDLMNDVLPQVGICVWFIFIALLLVVPMWLGSPKDFWVVGIGALLTTAFACVFIFSQMVIDGLHNTEPVPVKNHGFGSFFLSFGTILFAFGGASTFPTIQNDMAEKQHFSKSILIGFATIMALYLPVAAGGYFIYGEAVDPNVILSLGHSSLVSMANVLMAIHLILAFLIVINPVCQELEEIFQVPHEFCLKRCILRTIMMCIMVFVGETIPKFGKILSLVGGSTITLLTFVFPSLFYMILCDQKGEEWPQRHIPLYKRVYMWELIIIGLVGGSASTYNAILDIFSAESMAKPCYWPL</sequence>
<dbReference type="KEGG" id="foc:113202957"/>
<keyword evidence="2 6" id="KW-0812">Transmembrane</keyword>
<evidence type="ECO:0000256" key="1">
    <source>
        <dbReference type="ARBA" id="ARBA00004141"/>
    </source>
</evidence>
<dbReference type="GO" id="GO:0005774">
    <property type="term" value="C:vacuolar membrane"/>
    <property type="evidence" value="ECO:0007669"/>
    <property type="project" value="TreeGrafter"/>
</dbReference>
<dbReference type="AlphaFoldDB" id="A0A6J1S315"/>
<dbReference type="Proteomes" id="UP000504606">
    <property type="component" value="Unplaced"/>
</dbReference>
<feature type="domain" description="Amino acid transporter transmembrane" evidence="7">
    <location>
        <begin position="65"/>
        <end position="457"/>
    </location>
</feature>
<feature type="transmembrane region" description="Helical" evidence="6">
    <location>
        <begin position="212"/>
        <end position="231"/>
    </location>
</feature>
<name>A0A6J1S315_FRAOC</name>
<reference evidence="9" key="1">
    <citation type="submission" date="2025-08" db="UniProtKB">
        <authorList>
            <consortium name="RefSeq"/>
        </authorList>
    </citation>
    <scope>IDENTIFICATION</scope>
    <source>
        <tissue evidence="9">Whole organism</tissue>
    </source>
</reference>
<evidence type="ECO:0000256" key="6">
    <source>
        <dbReference type="SAM" id="Phobius"/>
    </source>
</evidence>
<gene>
    <name evidence="9" type="primary">LOC113202957</name>
</gene>
<dbReference type="GO" id="GO:0015179">
    <property type="term" value="F:L-amino acid transmembrane transporter activity"/>
    <property type="evidence" value="ECO:0007669"/>
    <property type="project" value="TreeGrafter"/>
</dbReference>
<evidence type="ECO:0000256" key="2">
    <source>
        <dbReference type="ARBA" id="ARBA00022692"/>
    </source>
</evidence>
<feature type="transmembrane region" description="Helical" evidence="6">
    <location>
        <begin position="151"/>
        <end position="171"/>
    </location>
</feature>
<comment type="subcellular location">
    <subcellularLocation>
        <location evidence="1">Membrane</location>
        <topology evidence="1">Multi-pass membrane protein</topology>
    </subcellularLocation>
</comment>
<feature type="transmembrane region" description="Helical" evidence="6">
    <location>
        <begin position="251"/>
        <end position="269"/>
    </location>
</feature>
<dbReference type="PANTHER" id="PTHR22950">
    <property type="entry name" value="AMINO ACID TRANSPORTER"/>
    <property type="match status" value="1"/>
</dbReference>
<keyword evidence="3 6" id="KW-1133">Transmembrane helix</keyword>
<dbReference type="OrthoDB" id="655540at2759"/>
<feature type="transmembrane region" description="Helical" evidence="6">
    <location>
        <begin position="183"/>
        <end position="205"/>
    </location>
</feature>
<protein>
    <submittedName>
        <fullName evidence="9">Uncharacterized protein LOC113202957</fullName>
    </submittedName>
</protein>
<dbReference type="GeneID" id="113202957"/>
<proteinExistence type="predicted"/>
<dbReference type="Pfam" id="PF01490">
    <property type="entry name" value="Aa_trans"/>
    <property type="match status" value="1"/>
</dbReference>
<feature type="transmembrane region" description="Helical" evidence="6">
    <location>
        <begin position="370"/>
        <end position="387"/>
    </location>
</feature>
<feature type="transmembrane region" description="Helical" evidence="6">
    <location>
        <begin position="393"/>
        <end position="417"/>
    </location>
</feature>
<dbReference type="Gene3D" id="1.20.1740.10">
    <property type="entry name" value="Amino acid/polyamine transporter I"/>
    <property type="match status" value="1"/>
</dbReference>
<dbReference type="InterPro" id="IPR013057">
    <property type="entry name" value="AA_transpt_TM"/>
</dbReference>
<evidence type="ECO:0000313" key="8">
    <source>
        <dbReference type="Proteomes" id="UP000504606"/>
    </source>
</evidence>
<feature type="transmembrane region" description="Helical" evidence="6">
    <location>
        <begin position="331"/>
        <end position="349"/>
    </location>
</feature>
<evidence type="ECO:0000313" key="9">
    <source>
        <dbReference type="RefSeq" id="XP_026273201.1"/>
    </source>
</evidence>
<accession>A0A6J1S315</accession>
<organism evidence="8 9">
    <name type="scientific">Frankliniella occidentalis</name>
    <name type="common">Western flower thrips</name>
    <name type="synonym">Euthrips occidentalis</name>
    <dbReference type="NCBI Taxonomy" id="133901"/>
    <lineage>
        <taxon>Eukaryota</taxon>
        <taxon>Metazoa</taxon>
        <taxon>Ecdysozoa</taxon>
        <taxon>Arthropoda</taxon>
        <taxon>Hexapoda</taxon>
        <taxon>Insecta</taxon>
        <taxon>Pterygota</taxon>
        <taxon>Neoptera</taxon>
        <taxon>Paraneoptera</taxon>
        <taxon>Thysanoptera</taxon>
        <taxon>Terebrantia</taxon>
        <taxon>Thripoidea</taxon>
        <taxon>Thripidae</taxon>
        <taxon>Frankliniella</taxon>
    </lineage>
</organism>
<feature type="transmembrane region" description="Helical" evidence="6">
    <location>
        <begin position="95"/>
        <end position="122"/>
    </location>
</feature>
<evidence type="ECO:0000259" key="7">
    <source>
        <dbReference type="Pfam" id="PF01490"/>
    </source>
</evidence>
<keyword evidence="8" id="KW-1185">Reference proteome</keyword>
<evidence type="ECO:0000256" key="3">
    <source>
        <dbReference type="ARBA" id="ARBA00022989"/>
    </source>
</evidence>
<keyword evidence="4 6" id="KW-0472">Membrane</keyword>
<feature type="transmembrane region" description="Helical" evidence="6">
    <location>
        <begin position="289"/>
        <end position="311"/>
    </location>
</feature>
<dbReference type="FunFam" id="1.20.1740.10:FF:000052">
    <property type="entry name" value="Lysine histidine transporter-like 3"/>
    <property type="match status" value="1"/>
</dbReference>
<feature type="region of interest" description="Disordered" evidence="5">
    <location>
        <begin position="1"/>
        <end position="44"/>
    </location>
</feature>
<evidence type="ECO:0000256" key="5">
    <source>
        <dbReference type="SAM" id="MobiDB-lite"/>
    </source>
</evidence>
<dbReference type="PANTHER" id="PTHR22950:SF703">
    <property type="entry name" value="AMINO ACID TRANSPORTER TRANSMEMBRANE DOMAIN-CONTAINING PROTEIN"/>
    <property type="match status" value="1"/>
</dbReference>
<feature type="transmembrane region" description="Helical" evidence="6">
    <location>
        <begin position="437"/>
        <end position="457"/>
    </location>
</feature>
<dbReference type="RefSeq" id="XP_026273201.1">
    <property type="nucleotide sequence ID" value="XM_026417416.2"/>
</dbReference>